<name>A0A9P6JVR8_9AGAR</name>
<keyword evidence="2" id="KW-1185">Reference proteome</keyword>
<proteinExistence type="predicted"/>
<protein>
    <submittedName>
        <fullName evidence="1">Uncharacterized protein</fullName>
    </submittedName>
</protein>
<dbReference type="InterPro" id="IPR024079">
    <property type="entry name" value="MetalloPept_cat_dom_sf"/>
</dbReference>
<dbReference type="Proteomes" id="UP000807306">
    <property type="component" value="Unassembled WGS sequence"/>
</dbReference>
<reference evidence="1" key="1">
    <citation type="submission" date="2020-11" db="EMBL/GenBank/DDBJ databases">
        <authorList>
            <consortium name="DOE Joint Genome Institute"/>
            <person name="Ahrendt S."/>
            <person name="Riley R."/>
            <person name="Andreopoulos W."/>
            <person name="Labutti K."/>
            <person name="Pangilinan J."/>
            <person name="Ruiz-Duenas F.J."/>
            <person name="Barrasa J.M."/>
            <person name="Sanchez-Garcia M."/>
            <person name="Camarero S."/>
            <person name="Miyauchi S."/>
            <person name="Serrano A."/>
            <person name="Linde D."/>
            <person name="Babiker R."/>
            <person name="Drula E."/>
            <person name="Ayuso-Fernandez I."/>
            <person name="Pacheco R."/>
            <person name="Padilla G."/>
            <person name="Ferreira P."/>
            <person name="Barriuso J."/>
            <person name="Kellner H."/>
            <person name="Castanera R."/>
            <person name="Alfaro M."/>
            <person name="Ramirez L."/>
            <person name="Pisabarro A.G."/>
            <person name="Kuo A."/>
            <person name="Tritt A."/>
            <person name="Lipzen A."/>
            <person name="He G."/>
            <person name="Yan M."/>
            <person name="Ng V."/>
            <person name="Cullen D."/>
            <person name="Martin F."/>
            <person name="Rosso M.-N."/>
            <person name="Henrissat B."/>
            <person name="Hibbett D."/>
            <person name="Martinez A.T."/>
            <person name="Grigoriev I.V."/>
        </authorList>
    </citation>
    <scope>NUCLEOTIDE SEQUENCE</scope>
    <source>
        <strain evidence="1">CBS 506.95</strain>
    </source>
</reference>
<accession>A0A9P6JVR8</accession>
<organism evidence="1 2">
    <name type="scientific">Crepidotus variabilis</name>
    <dbReference type="NCBI Taxonomy" id="179855"/>
    <lineage>
        <taxon>Eukaryota</taxon>
        <taxon>Fungi</taxon>
        <taxon>Dikarya</taxon>
        <taxon>Basidiomycota</taxon>
        <taxon>Agaricomycotina</taxon>
        <taxon>Agaricomycetes</taxon>
        <taxon>Agaricomycetidae</taxon>
        <taxon>Agaricales</taxon>
        <taxon>Agaricineae</taxon>
        <taxon>Crepidotaceae</taxon>
        <taxon>Crepidotus</taxon>
    </lineage>
</organism>
<evidence type="ECO:0000313" key="1">
    <source>
        <dbReference type="EMBL" id="KAF9534169.1"/>
    </source>
</evidence>
<comment type="caution">
    <text evidence="1">The sequence shown here is derived from an EMBL/GenBank/DDBJ whole genome shotgun (WGS) entry which is preliminary data.</text>
</comment>
<evidence type="ECO:0000313" key="2">
    <source>
        <dbReference type="Proteomes" id="UP000807306"/>
    </source>
</evidence>
<dbReference type="GO" id="GO:0008237">
    <property type="term" value="F:metallopeptidase activity"/>
    <property type="evidence" value="ECO:0007669"/>
    <property type="project" value="InterPro"/>
</dbReference>
<dbReference type="AlphaFoldDB" id="A0A9P6JVR8"/>
<gene>
    <name evidence="1" type="ORF">CPB83DRAFT_843804</name>
</gene>
<dbReference type="EMBL" id="MU157826">
    <property type="protein sequence ID" value="KAF9534169.1"/>
    <property type="molecule type" value="Genomic_DNA"/>
</dbReference>
<dbReference type="OrthoDB" id="3067737at2759"/>
<sequence length="159" mass="17541">MLKKTIDTLQKDTSHQIITGVFGPQAIASEKEINHVLEMLNAGQVLIESTDIATMKKNLVAITPVQKGTMGPIQLGTEFFSKGIFLKKRQETPLMHVPIGKNADVEFRAGVLIHEATHYLAKTGDYMDTSNHVIPAGRSKKDIQHHPDGKPMVGCEWTV</sequence>
<dbReference type="Gene3D" id="3.40.390.10">
    <property type="entry name" value="Collagenase (Catalytic Domain)"/>
    <property type="match status" value="1"/>
</dbReference>